<gene>
    <name evidence="8" type="primary">LOC125313922</name>
</gene>
<evidence type="ECO:0000313" key="7">
    <source>
        <dbReference type="Proteomes" id="UP000827889"/>
    </source>
</evidence>
<keyword evidence="5" id="KW-0732">Signal</keyword>
<dbReference type="InterPro" id="IPR036312">
    <property type="entry name" value="Bifun_inhib/LTP/seed_sf"/>
</dbReference>
<evidence type="ECO:0000256" key="3">
    <source>
        <dbReference type="ARBA" id="ARBA00023129"/>
    </source>
</evidence>
<dbReference type="RefSeq" id="XP_048131103.1">
    <property type="nucleotide sequence ID" value="XM_048275146.1"/>
</dbReference>
<evidence type="ECO:0000313" key="8">
    <source>
        <dbReference type="RefSeq" id="XP_048131103.1"/>
    </source>
</evidence>
<feature type="domain" description="Bifunctional inhibitor/plant lipid transfer protein/seed storage helical" evidence="6">
    <location>
        <begin position="44"/>
        <end position="138"/>
    </location>
</feature>
<evidence type="ECO:0000256" key="4">
    <source>
        <dbReference type="ARBA" id="ARBA00023157"/>
    </source>
</evidence>
<accession>A0ABM3H3F2</accession>
<dbReference type="PANTHER" id="PTHR35496">
    <property type="entry name" value="2S SEED STORAGE PROTEIN 1-RELATED"/>
    <property type="match status" value="1"/>
</dbReference>
<name>A0ABM3H3F2_9MYRT</name>
<evidence type="ECO:0000256" key="1">
    <source>
        <dbReference type="ARBA" id="ARBA00008262"/>
    </source>
</evidence>
<dbReference type="Gene3D" id="1.10.110.10">
    <property type="entry name" value="Plant lipid-transfer and hydrophobic proteins"/>
    <property type="match status" value="1"/>
</dbReference>
<reference evidence="7" key="1">
    <citation type="submission" date="2025-05" db="UniProtKB">
        <authorList>
            <consortium name="RefSeq"/>
        </authorList>
    </citation>
    <scope>NUCLEOTIDE SEQUENCE [LARGE SCALE GENOMIC DNA]</scope>
</reference>
<organism evidence="7 8">
    <name type="scientific">Rhodamnia argentea</name>
    <dbReference type="NCBI Taxonomy" id="178133"/>
    <lineage>
        <taxon>Eukaryota</taxon>
        <taxon>Viridiplantae</taxon>
        <taxon>Streptophyta</taxon>
        <taxon>Embryophyta</taxon>
        <taxon>Tracheophyta</taxon>
        <taxon>Spermatophyta</taxon>
        <taxon>Magnoliopsida</taxon>
        <taxon>eudicotyledons</taxon>
        <taxon>Gunneridae</taxon>
        <taxon>Pentapetalae</taxon>
        <taxon>rosids</taxon>
        <taxon>malvids</taxon>
        <taxon>Myrtales</taxon>
        <taxon>Myrtaceae</taxon>
        <taxon>Myrtoideae</taxon>
        <taxon>Myrteae</taxon>
        <taxon>Australasian group</taxon>
        <taxon>Rhodamnia</taxon>
    </lineage>
</organism>
<evidence type="ECO:0000259" key="6">
    <source>
        <dbReference type="SMART" id="SM00499"/>
    </source>
</evidence>
<evidence type="ECO:0000256" key="2">
    <source>
        <dbReference type="ARBA" id="ARBA00022761"/>
    </source>
</evidence>
<dbReference type="SUPFAM" id="SSF47699">
    <property type="entry name" value="Bifunctional inhibitor/lipid-transfer protein/seed storage 2S albumin"/>
    <property type="match status" value="1"/>
</dbReference>
<comment type="similarity">
    <text evidence="1">Belongs to the 2S seed storage albumins family.</text>
</comment>
<dbReference type="Proteomes" id="UP000827889">
    <property type="component" value="Chromosome 2"/>
</dbReference>
<dbReference type="GeneID" id="125313922"/>
<feature type="signal peptide" evidence="5">
    <location>
        <begin position="1"/>
        <end position="23"/>
    </location>
</feature>
<keyword evidence="4" id="KW-1015">Disulfide bond</keyword>
<reference evidence="8" key="2">
    <citation type="submission" date="2025-08" db="UniProtKB">
        <authorList>
            <consortium name="RefSeq"/>
        </authorList>
    </citation>
    <scope>IDENTIFICATION</scope>
    <source>
        <tissue evidence="8">Leaf</tissue>
    </source>
</reference>
<dbReference type="InterPro" id="IPR000617">
    <property type="entry name" value="Napin/2SS/CON"/>
</dbReference>
<keyword evidence="3" id="KW-0708">Seed storage protein</keyword>
<feature type="chain" id="PRO_5045743829" evidence="5">
    <location>
        <begin position="24"/>
        <end position="150"/>
    </location>
</feature>
<keyword evidence="2" id="KW-0758">Storage protein</keyword>
<keyword evidence="7" id="KW-1185">Reference proteome</keyword>
<sequence length="150" mass="16575">MTKLATLAAIFAAFLLMSHAVAAHWTTITSVEIDEEGPRSGQSCHEQLQRQDLDHCEHLFEDIAHGGGGGGERERTELSENLWPCCEQLRQVHEGCRCEGIRHIVREQQGEFSGEGSHEVARSARHLPSTCGFGPQHCEIRAAWYGAVSV</sequence>
<dbReference type="Pfam" id="PF00234">
    <property type="entry name" value="Tryp_alpha_amyl"/>
    <property type="match status" value="1"/>
</dbReference>
<dbReference type="InterPro" id="IPR016140">
    <property type="entry name" value="Bifunc_inhib/LTP/seed_store"/>
</dbReference>
<evidence type="ECO:0000256" key="5">
    <source>
        <dbReference type="SAM" id="SignalP"/>
    </source>
</evidence>
<protein>
    <submittedName>
        <fullName evidence="8">2S seed storage albumin protein-like</fullName>
    </submittedName>
</protein>
<proteinExistence type="inferred from homology"/>
<dbReference type="PANTHER" id="PTHR35496:SF20">
    <property type="entry name" value="2S SEED STORAGE PROTEIN 1-RELATED"/>
    <property type="match status" value="1"/>
</dbReference>
<dbReference type="SMART" id="SM00499">
    <property type="entry name" value="AAI"/>
    <property type="match status" value="1"/>
</dbReference>